<proteinExistence type="predicted"/>
<sequence length="2333" mass="270929">MTVKKGTPDERNPEVYGDDYDDNTSAAIFEKSRIRVLAVEREDVQKKTFTKWVNSHLVRVNCRIQDLYMDMRDGRMLMKLLEVLSGERLPKVTPGKMRIHCLENVDKGLQFLRDQHVHLENLGSQDIVDGSPMLTLGMIWTIILRFQIQDITFEDIDNQETRSAKEALLLWCQMKTAGYANVNVKNFTTSWKDGLAFNALIHKHRPELIEYEKLKKSDALNNLNSVFDIAESRLGLTKFLDAEDVNIPQPDEKSIITYIVTFYHYFNKIKQEIVQARRIGRVISDLMDNEQLKSEYELSVSDLLEWIQRTIVGLNARTFENNLEGVQGQLTLFNNYRINDKPPKFAQKGELEVLLFTLQSKLKANNQKVYKPKEGMLIAGVNKAWSDLEKAEHGRELALKEELIRQEKLEQLAARFDKKAEMRENWITENQKLVTQDNFGTNFVTTETASKEPNLLIEHALKQVEAATKKQEAIETDIYAYEDRVRAVVAVANELEQERYHDFVRINEEKEKILRLWNELLELIVARRSRLELCLGIQQIFHDMVIVLGTTEEIKNKLLNGELGQHLMDCEDLLQKQDLLESDINIVGDRIRDVNNRAEKYTYDDGPEGTGYQPADPSLVKERINILKNSFDELIRLAAERRAKLDENRKLCQFLWDLQDLENTLKEQENVLSLTDTGKDVASVQRHLAKLKNAENNLDALSNNLDDLDRQGTQLQAEQIPGSENIDPKLAAARNHYNALRGLAAQRRDRLTGNVEYYQFFTDADDVDACILDHLRVISSEDVGRDEGSTSKLLQSVQGVTDEIELYEKHIQTLEAQAASLPIGAREHPDIRHRLATTTKKKTELEELARMRKQRLVDALTLYKLLADADAIESWIDEKGKLLATLAPAQDVDDKSTELVEVEIMRHRFRTLEDDMAHQQAKLGTVNELARQLLHVDHPNSDEILERQNRLNARWAQLKDMVDQKRSELERAHRLGTFRIDCQETVTWIEDKTRVLEDTDELTTDLSGVMRLQRRLSMMERDLGAIQAKLDCLHKEAEAIEKDKPQQAELIKQDIKRIEQVWEILNTRIRENEARLDEAGDLQRFLRDLDHFQQWLTNTSRLVASEEEPVSQTDAEQLLHQHEAIREEIDGYADDYSKMRAMGDRVTQDQTDPTYMFLRERLKELSTGWSDLQTMWENKHRMLSEGLNLQLFLRDAKQAEVSLAQQENFLAKEEIPQSLEQAEKLLKRHQDFMTTMDANDEKINAVVQFGENLTQQSHYASDRIYRKASNIQEKRADNRAKAQAQLEKLEESLALQRFLSDCEELREWIEEKMIRAQDETYRDAKTITSKFMRHQAFQSELSANKERLDQIKHAAEKLTEDLPDFSGTVAPQLDDLSTQWQKLEKTTEEKGQKLFDANRQQLYVQSINDMKDWAQQLEQQMIQEDPSKDLTTVNMAMQKQCVIESEMSKKTLHLESLKTMEPQLEEMHPEEVEQIKAHRLAVAEQLHKLKAPLEDRRKNLERKKAAYQFIRDVDDEKLYIQERLPAALAQNLGDNLFDCHRLQKNLQSLRNEVDNHENWINEITKNGEALVESGYGDPQEFKDKIKELQTEWTKLKDIIDQRKDKLADSEKAHQYLYDCNEAEAWMSEQELYMMQDERGKDEFSTQNQIKNHERLLVDILQYSDTIKDLSNRAEKFINEKSPLSDQIAIRQSQIEKLYAGLKDLCKERRARLDETLQLYELHREIDDLLQWIADKEVVAGSGENGQDYEHVQMLQERFNLFARDTEAIGSERVDKANDNCDELINDGHTDAPMIALWKDSMNEAWENLLELIDTRSQMLEISRQCHKFYHDCRDCISRIIEKTHALPDDLGRDSSTVGALSRKHQNFLKDVEAIGESVKQIEEDAHNLRDSYAGDKALDIAAKEQEVLKSWKNLKSMCDARNHRLIDTSDLFKFLNMVRDLLAWMDEVKREMSSHDRPKDVSGVELLMNNHQSLKAEVDARESNFSQCLTLGRDLLNRKHYASSEIEKKLIKLTTERTEMMRRWEDRWEYLQLILEVYQFARDAAVAESWLNGQEPYLMSTEYGRNLEETINLIKKHEAFEKSSAAQHERFLALEKLTTFELKEIQRKQLDRAEEERRRRGSTPSKAHDKSYETTFPATSEPRSQGFDDRSRNISEPYSGWRMSLSRSQRFDTKDSRGAFHGDAFEGVLIRKHTFESLDKKASNRSWDKVYAVLQNHSLSFFKDTKHREENLLYHGEPPLDLQGCSVSPADYSKKKFVLSVRLPVGSEYLLQCANEDDMHLWESQLHQATGQTEGEDARSQTMLSESSQPATTSAATKTKKGGFFSRGKKEKL</sequence>
<organism evidence="1 2">
    <name type="scientific">Rhabditophanes sp. KR3021</name>
    <dbReference type="NCBI Taxonomy" id="114890"/>
    <lineage>
        <taxon>Eukaryota</taxon>
        <taxon>Metazoa</taxon>
        <taxon>Ecdysozoa</taxon>
        <taxon>Nematoda</taxon>
        <taxon>Chromadorea</taxon>
        <taxon>Rhabditida</taxon>
        <taxon>Tylenchina</taxon>
        <taxon>Panagrolaimomorpha</taxon>
        <taxon>Strongyloidoidea</taxon>
        <taxon>Alloionematidae</taxon>
        <taxon>Rhabditophanes</taxon>
    </lineage>
</organism>
<dbReference type="Proteomes" id="UP000095286">
    <property type="component" value="Unplaced"/>
</dbReference>
<name>A0AC35TJQ1_9BILA</name>
<accession>A0AC35TJQ1</accession>
<evidence type="ECO:0000313" key="2">
    <source>
        <dbReference type="WBParaSite" id="RSKR_0000133900.1"/>
    </source>
</evidence>
<dbReference type="WBParaSite" id="RSKR_0000133900.1">
    <property type="protein sequence ID" value="RSKR_0000133900.1"/>
    <property type="gene ID" value="RSKR_0000133900"/>
</dbReference>
<evidence type="ECO:0000313" key="1">
    <source>
        <dbReference type="Proteomes" id="UP000095286"/>
    </source>
</evidence>
<protein>
    <submittedName>
        <fullName evidence="2">Spectrin beta chain</fullName>
    </submittedName>
</protein>
<reference evidence="2" key="1">
    <citation type="submission" date="2016-11" db="UniProtKB">
        <authorList>
            <consortium name="WormBaseParasite"/>
        </authorList>
    </citation>
    <scope>IDENTIFICATION</scope>
    <source>
        <strain evidence="2">KR3021</strain>
    </source>
</reference>